<comment type="caution">
    <text evidence="2">The sequence shown here is derived from an EMBL/GenBank/DDBJ whole genome shotgun (WGS) entry which is preliminary data.</text>
</comment>
<name>A0A7W7H4S6_9ACTN</name>
<dbReference type="InterPro" id="IPR058548">
    <property type="entry name" value="MlaB-like_STAS"/>
</dbReference>
<dbReference type="InterPro" id="IPR036513">
    <property type="entry name" value="STAS_dom_sf"/>
</dbReference>
<evidence type="ECO:0000313" key="3">
    <source>
        <dbReference type="Proteomes" id="UP000546162"/>
    </source>
</evidence>
<dbReference type="Proteomes" id="UP000546162">
    <property type="component" value="Unassembled WGS sequence"/>
</dbReference>
<dbReference type="PROSITE" id="PS50801">
    <property type="entry name" value="STAS"/>
    <property type="match status" value="1"/>
</dbReference>
<dbReference type="CDD" id="cd07043">
    <property type="entry name" value="STAS_anti-anti-sigma_factors"/>
    <property type="match status" value="1"/>
</dbReference>
<gene>
    <name evidence="2" type="ORF">BJY16_007450</name>
</gene>
<reference evidence="2 3" key="1">
    <citation type="submission" date="2020-08" db="EMBL/GenBank/DDBJ databases">
        <title>Sequencing the genomes of 1000 actinobacteria strains.</title>
        <authorList>
            <person name="Klenk H.-P."/>
        </authorList>
    </citation>
    <scope>NUCLEOTIDE SEQUENCE [LARGE SCALE GENOMIC DNA]</scope>
    <source>
        <strain evidence="2 3">DSM 45809</strain>
    </source>
</reference>
<accession>A0A7W7H4S6</accession>
<proteinExistence type="predicted"/>
<feature type="domain" description="STAS" evidence="1">
    <location>
        <begin position="1"/>
        <end position="90"/>
    </location>
</feature>
<dbReference type="EMBL" id="JACHNB010000001">
    <property type="protein sequence ID" value="MBB4743991.1"/>
    <property type="molecule type" value="Genomic_DNA"/>
</dbReference>
<protein>
    <submittedName>
        <fullName evidence="2">Anti-sigma B factor antagonist</fullName>
    </submittedName>
</protein>
<evidence type="ECO:0000313" key="2">
    <source>
        <dbReference type="EMBL" id="MBB4743991.1"/>
    </source>
</evidence>
<dbReference type="Gene3D" id="3.30.750.24">
    <property type="entry name" value="STAS domain"/>
    <property type="match status" value="1"/>
</dbReference>
<dbReference type="Pfam" id="PF13466">
    <property type="entry name" value="STAS_2"/>
    <property type="match status" value="1"/>
</dbReference>
<dbReference type="SUPFAM" id="SSF52091">
    <property type="entry name" value="SpoIIaa-like"/>
    <property type="match status" value="1"/>
</dbReference>
<organism evidence="2 3">
    <name type="scientific">Actinoplanes octamycinicus</name>
    <dbReference type="NCBI Taxonomy" id="135948"/>
    <lineage>
        <taxon>Bacteria</taxon>
        <taxon>Bacillati</taxon>
        <taxon>Actinomycetota</taxon>
        <taxon>Actinomycetes</taxon>
        <taxon>Micromonosporales</taxon>
        <taxon>Micromonosporaceae</taxon>
        <taxon>Actinoplanes</taxon>
    </lineage>
</organism>
<evidence type="ECO:0000259" key="1">
    <source>
        <dbReference type="PROSITE" id="PS50801"/>
    </source>
</evidence>
<sequence length="90" mass="9152">MSGELDLLQAGDLTATLTEAAGHDDTTQMCVDLAAVTFIDSTVIGALLQGYHAAHTAAIGYTVTGMNGQVQKVLQVAGVLATLQGQPPSP</sequence>
<dbReference type="InterPro" id="IPR002645">
    <property type="entry name" value="STAS_dom"/>
</dbReference>
<keyword evidence="3" id="KW-1185">Reference proteome</keyword>
<dbReference type="AlphaFoldDB" id="A0A7W7H4S6"/>